<reference evidence="2" key="1">
    <citation type="journal article" date="2023" name="GigaByte">
        <title>Genome assembly of the bearded iris, Iris pallida Lam.</title>
        <authorList>
            <person name="Bruccoleri R.E."/>
            <person name="Oakeley E.J."/>
            <person name="Faust A.M.E."/>
            <person name="Altorfer M."/>
            <person name="Dessus-Babus S."/>
            <person name="Burckhardt D."/>
            <person name="Oertli M."/>
            <person name="Naumann U."/>
            <person name="Petersen F."/>
            <person name="Wong J."/>
        </authorList>
    </citation>
    <scope>NUCLEOTIDE SEQUENCE</scope>
    <source>
        <strain evidence="2">GSM-AAB239-AS_SAM_17_03QT</strain>
    </source>
</reference>
<gene>
    <name evidence="2" type="ORF">M6B38_175885</name>
    <name evidence="3" type="ORF">M6B38_271195</name>
</gene>
<sequence length="67" mass="7544">MSKRGAQGSSCSFESSRKSLSHGIARKLCQKEELKAQAVALRVLGKVYLMILILEFVHYIYGECHSR</sequence>
<evidence type="ECO:0000313" key="3">
    <source>
        <dbReference type="EMBL" id="KAJ6849115.1"/>
    </source>
</evidence>
<evidence type="ECO:0000313" key="4">
    <source>
        <dbReference type="Proteomes" id="UP001140949"/>
    </source>
</evidence>
<evidence type="ECO:0000313" key="2">
    <source>
        <dbReference type="EMBL" id="KAJ6806304.1"/>
    </source>
</evidence>
<feature type="transmembrane region" description="Helical" evidence="1">
    <location>
        <begin position="39"/>
        <end position="61"/>
    </location>
</feature>
<keyword evidence="1" id="KW-0812">Transmembrane</keyword>
<reference evidence="2" key="2">
    <citation type="submission" date="2023-04" db="EMBL/GenBank/DDBJ databases">
        <authorList>
            <person name="Bruccoleri R.E."/>
            <person name="Oakeley E.J."/>
            <person name="Faust A.-M."/>
            <person name="Dessus-Babus S."/>
            <person name="Altorfer M."/>
            <person name="Burckhardt D."/>
            <person name="Oertli M."/>
            <person name="Naumann U."/>
            <person name="Petersen F."/>
            <person name="Wong J."/>
        </authorList>
    </citation>
    <scope>NUCLEOTIDE SEQUENCE</scope>
    <source>
        <strain evidence="2">GSM-AAB239-AS_SAM_17_03QT</strain>
        <tissue evidence="2">Leaf</tissue>
    </source>
</reference>
<accession>A0AAX6EQF3</accession>
<evidence type="ECO:0000256" key="1">
    <source>
        <dbReference type="SAM" id="Phobius"/>
    </source>
</evidence>
<dbReference type="Proteomes" id="UP001140949">
    <property type="component" value="Unassembled WGS sequence"/>
</dbReference>
<comment type="caution">
    <text evidence="2">The sequence shown here is derived from an EMBL/GenBank/DDBJ whole genome shotgun (WGS) entry which is preliminary data.</text>
</comment>
<dbReference type="EMBL" id="JANAVB010034619">
    <property type="protein sequence ID" value="KAJ6806304.1"/>
    <property type="molecule type" value="Genomic_DNA"/>
</dbReference>
<keyword evidence="1" id="KW-1133">Transmembrane helix</keyword>
<dbReference type="AlphaFoldDB" id="A0AAX6EQF3"/>
<protein>
    <submittedName>
        <fullName evidence="2">Uncharacterized protein</fullName>
    </submittedName>
</protein>
<dbReference type="EMBL" id="JANAVB010003892">
    <property type="protein sequence ID" value="KAJ6849115.1"/>
    <property type="molecule type" value="Genomic_DNA"/>
</dbReference>
<proteinExistence type="predicted"/>
<keyword evidence="4" id="KW-1185">Reference proteome</keyword>
<organism evidence="2 4">
    <name type="scientific">Iris pallida</name>
    <name type="common">Sweet iris</name>
    <dbReference type="NCBI Taxonomy" id="29817"/>
    <lineage>
        <taxon>Eukaryota</taxon>
        <taxon>Viridiplantae</taxon>
        <taxon>Streptophyta</taxon>
        <taxon>Embryophyta</taxon>
        <taxon>Tracheophyta</taxon>
        <taxon>Spermatophyta</taxon>
        <taxon>Magnoliopsida</taxon>
        <taxon>Liliopsida</taxon>
        <taxon>Asparagales</taxon>
        <taxon>Iridaceae</taxon>
        <taxon>Iridoideae</taxon>
        <taxon>Irideae</taxon>
        <taxon>Iris</taxon>
    </lineage>
</organism>
<keyword evidence="1" id="KW-0472">Membrane</keyword>
<name>A0AAX6EQF3_IRIPA</name>